<feature type="transmembrane region" description="Helical" evidence="6">
    <location>
        <begin position="194"/>
        <end position="214"/>
    </location>
</feature>
<dbReference type="InterPro" id="IPR020846">
    <property type="entry name" value="MFS_dom"/>
</dbReference>
<sequence>MSNSSPSSVSEQTTRVEASGARVALLSAHPEFGAFRVYAFGAVLGLVAGLDFVATILIAMAGVQVQGGLGVAPRDFLWALTSYAVAAVVANLVLVQLAGRISYRRFTLVSLALFVLGSVACAMADTLLQLSLARAVQGLGGGGLFAASRILAQYSSQPQERLSLFWGFGLANFALVALSPWLAGWLISHHGWNMLFLLQAGFALPMLPLVLWLYPRVEHRPARSIGRLDWPGVLAFAAGALLLLHALEHLRFMTLSDLPALLLYAVAGSILIAVMMRRFRRHPDPWLDPGRLLSRRYLVGLGFYALFYLISGYWNFLIPAFLVQGLGFDLAKVGGLLSLGAAVTLFAVVVFHLLLPRLMRKRRYIALGYVGLAAAFVLMSLAARPGAGAAAVLPAILLQGAMPVLVLLQVAMMTFVDMPTEDFAHAYAFKNIVREIVNALGTGVAVLQFHQGTQLAQSALKQSAPEVGAPLLHQVAVTQATGEILLGMAAVCVVVAIVALVQRTLR</sequence>
<evidence type="ECO:0000313" key="8">
    <source>
        <dbReference type="EMBL" id="PZA18233.1"/>
    </source>
</evidence>
<feature type="transmembrane region" description="Helical" evidence="6">
    <location>
        <begin position="37"/>
        <end position="64"/>
    </location>
</feature>
<organism evidence="8 9">
    <name type="scientific">Parazoarcus communis SWub3 = DSM 12120</name>
    <dbReference type="NCBI Taxonomy" id="1121029"/>
    <lineage>
        <taxon>Bacteria</taxon>
        <taxon>Pseudomonadati</taxon>
        <taxon>Pseudomonadota</taxon>
        <taxon>Betaproteobacteria</taxon>
        <taxon>Rhodocyclales</taxon>
        <taxon>Zoogloeaceae</taxon>
        <taxon>Parazoarcus</taxon>
    </lineage>
</organism>
<feature type="transmembrane region" description="Helical" evidence="6">
    <location>
        <begin position="134"/>
        <end position="152"/>
    </location>
</feature>
<feature type="domain" description="Major facilitator superfamily (MFS) profile" evidence="7">
    <location>
        <begin position="37"/>
        <end position="506"/>
    </location>
</feature>
<reference evidence="8 9" key="1">
    <citation type="submission" date="2018-06" db="EMBL/GenBank/DDBJ databases">
        <title>Azoarcus communis strain SWub3 genome.</title>
        <authorList>
            <person name="Zorraquino Salvo V."/>
            <person name="Toubiana D."/>
            <person name="Blumwald E."/>
        </authorList>
    </citation>
    <scope>NUCLEOTIDE SEQUENCE [LARGE SCALE GENOMIC DNA]</scope>
    <source>
        <strain evidence="8 9">SWub3</strain>
    </source>
</reference>
<dbReference type="Pfam" id="PF07690">
    <property type="entry name" value="MFS_1"/>
    <property type="match status" value="1"/>
</dbReference>
<evidence type="ECO:0000259" key="7">
    <source>
        <dbReference type="PROSITE" id="PS50850"/>
    </source>
</evidence>
<feature type="transmembrane region" description="Helical" evidence="6">
    <location>
        <begin position="389"/>
        <end position="408"/>
    </location>
</feature>
<dbReference type="Proteomes" id="UP000248259">
    <property type="component" value="Unassembled WGS sequence"/>
</dbReference>
<feature type="transmembrane region" description="Helical" evidence="6">
    <location>
        <begin position="336"/>
        <end position="355"/>
    </location>
</feature>
<dbReference type="RefSeq" id="WP_110522534.1">
    <property type="nucleotide sequence ID" value="NZ_QKOE01000001.1"/>
</dbReference>
<dbReference type="PANTHER" id="PTHR42718:SF9">
    <property type="entry name" value="MAJOR FACILITATOR SUPERFAMILY MULTIDRUG TRANSPORTER MFSC"/>
    <property type="match status" value="1"/>
</dbReference>
<name>A0A323V2A4_9RHOO</name>
<evidence type="ECO:0000256" key="6">
    <source>
        <dbReference type="SAM" id="Phobius"/>
    </source>
</evidence>
<feature type="transmembrane region" description="Helical" evidence="6">
    <location>
        <begin position="76"/>
        <end position="94"/>
    </location>
</feature>
<gene>
    <name evidence="8" type="ORF">DNK49_01460</name>
</gene>
<dbReference type="GO" id="GO:0016020">
    <property type="term" value="C:membrane"/>
    <property type="evidence" value="ECO:0007669"/>
    <property type="project" value="UniProtKB-SubCell"/>
</dbReference>
<dbReference type="EMBL" id="QKOE01000001">
    <property type="protein sequence ID" value="PZA18233.1"/>
    <property type="molecule type" value="Genomic_DNA"/>
</dbReference>
<dbReference type="Gene3D" id="1.20.1720.10">
    <property type="entry name" value="Multidrug resistance protein D"/>
    <property type="match status" value="1"/>
</dbReference>
<feature type="transmembrane region" description="Helical" evidence="6">
    <location>
        <begin position="164"/>
        <end position="188"/>
    </location>
</feature>
<dbReference type="OrthoDB" id="8581632at2"/>
<keyword evidence="4 6" id="KW-1133">Transmembrane helix</keyword>
<protein>
    <submittedName>
        <fullName evidence="8">MFS transporter</fullName>
    </submittedName>
</protein>
<feature type="transmembrane region" description="Helical" evidence="6">
    <location>
        <begin position="297"/>
        <end position="316"/>
    </location>
</feature>
<comment type="subcellular location">
    <subcellularLocation>
        <location evidence="1">Membrane</location>
        <topology evidence="1">Multi-pass membrane protein</topology>
    </subcellularLocation>
</comment>
<dbReference type="InterPro" id="IPR011701">
    <property type="entry name" value="MFS"/>
</dbReference>
<feature type="transmembrane region" description="Helical" evidence="6">
    <location>
        <begin position="106"/>
        <end position="128"/>
    </location>
</feature>
<dbReference type="SUPFAM" id="SSF103473">
    <property type="entry name" value="MFS general substrate transporter"/>
    <property type="match status" value="1"/>
</dbReference>
<accession>A0A323V2A4</accession>
<dbReference type="PANTHER" id="PTHR42718">
    <property type="entry name" value="MAJOR FACILITATOR SUPERFAMILY MULTIDRUG TRANSPORTER MFSC"/>
    <property type="match status" value="1"/>
</dbReference>
<proteinExistence type="predicted"/>
<evidence type="ECO:0000256" key="5">
    <source>
        <dbReference type="ARBA" id="ARBA00023136"/>
    </source>
</evidence>
<evidence type="ECO:0000313" key="9">
    <source>
        <dbReference type="Proteomes" id="UP000248259"/>
    </source>
</evidence>
<keyword evidence="3 6" id="KW-0812">Transmembrane</keyword>
<dbReference type="AlphaFoldDB" id="A0A323V2A4"/>
<feature type="transmembrane region" description="Helical" evidence="6">
    <location>
        <begin position="258"/>
        <end position="276"/>
    </location>
</feature>
<feature type="transmembrane region" description="Helical" evidence="6">
    <location>
        <begin position="484"/>
        <end position="505"/>
    </location>
</feature>
<keyword evidence="5 6" id="KW-0472">Membrane</keyword>
<comment type="caution">
    <text evidence="8">The sequence shown here is derived from an EMBL/GenBank/DDBJ whole genome shotgun (WGS) entry which is preliminary data.</text>
</comment>
<evidence type="ECO:0000256" key="1">
    <source>
        <dbReference type="ARBA" id="ARBA00004141"/>
    </source>
</evidence>
<dbReference type="GO" id="GO:0022857">
    <property type="term" value="F:transmembrane transporter activity"/>
    <property type="evidence" value="ECO:0007669"/>
    <property type="project" value="InterPro"/>
</dbReference>
<keyword evidence="9" id="KW-1185">Reference proteome</keyword>
<evidence type="ECO:0000256" key="2">
    <source>
        <dbReference type="ARBA" id="ARBA00022448"/>
    </source>
</evidence>
<feature type="transmembrane region" description="Helical" evidence="6">
    <location>
        <begin position="226"/>
        <end position="246"/>
    </location>
</feature>
<dbReference type="PROSITE" id="PS50850">
    <property type="entry name" value="MFS"/>
    <property type="match status" value="1"/>
</dbReference>
<keyword evidence="2" id="KW-0813">Transport</keyword>
<evidence type="ECO:0000256" key="4">
    <source>
        <dbReference type="ARBA" id="ARBA00022989"/>
    </source>
</evidence>
<evidence type="ECO:0000256" key="3">
    <source>
        <dbReference type="ARBA" id="ARBA00022692"/>
    </source>
</evidence>
<feature type="transmembrane region" description="Helical" evidence="6">
    <location>
        <begin position="364"/>
        <end position="383"/>
    </location>
</feature>
<dbReference type="Gene3D" id="1.20.1250.20">
    <property type="entry name" value="MFS general substrate transporter like domains"/>
    <property type="match status" value="1"/>
</dbReference>
<dbReference type="InterPro" id="IPR036259">
    <property type="entry name" value="MFS_trans_sf"/>
</dbReference>